<sequence>MAHNMSLDQKDIVRGASEDSMDVKSPSPEREASTSGENSGQRKRKGGRKPIYATSEERKQRNRQAQAAFRERRTEYIKHLEDAIRNHETNFHCLQATHRNTCDEFLLLKYKNSLLERILLEKGIDVQTELRSSAGNLDLTSSFGTPVLSQIPSAQRAITNRNYQTQRRMNRFNSKIANKLEPGAPYQLPRYKQTPHSPGFITHRLVTPPATDSSLNYRQQQFQSCQPQTPHALEKDISLMGANDIMGFPYSSKDQPRKSSHAHWANHMNIEQNYTVHSSTVDHPDSSKPQSSTYHEDTQSTHVQRYDHQQSVSSNQIQLEPQVQGFRPQSQNSDVQVSENAQSYNYIGQGIDQFDTLSGMNRYN</sequence>
<feature type="compositionally biased region" description="Basic and acidic residues" evidence="3">
    <location>
        <begin position="8"/>
        <end position="17"/>
    </location>
</feature>
<organism evidence="5 6">
    <name type="scientific">Blumeria graminis f. sp. triticale</name>
    <dbReference type="NCBI Taxonomy" id="1689686"/>
    <lineage>
        <taxon>Eukaryota</taxon>
        <taxon>Fungi</taxon>
        <taxon>Dikarya</taxon>
        <taxon>Ascomycota</taxon>
        <taxon>Pezizomycotina</taxon>
        <taxon>Leotiomycetes</taxon>
        <taxon>Erysiphales</taxon>
        <taxon>Erysiphaceae</taxon>
        <taxon>Blumeria</taxon>
    </lineage>
</organism>
<accession>A0A9W4CYF5</accession>
<evidence type="ECO:0000259" key="4">
    <source>
        <dbReference type="PROSITE" id="PS00036"/>
    </source>
</evidence>
<feature type="compositionally biased region" description="Basic and acidic residues" evidence="3">
    <location>
        <begin position="294"/>
        <end position="308"/>
    </location>
</feature>
<comment type="caution">
    <text evidence="5">The sequence shown here is derived from an EMBL/GenBank/DDBJ whole genome shotgun (WGS) entry which is preliminary data.</text>
</comment>
<reference evidence="5" key="1">
    <citation type="submission" date="2020-10" db="EMBL/GenBank/DDBJ databases">
        <authorList>
            <person name="Muller C M."/>
        </authorList>
    </citation>
    <scope>NUCLEOTIDE SEQUENCE</scope>
    <source>
        <strain evidence="5">THUN-12</strain>
    </source>
</reference>
<evidence type="ECO:0000313" key="5">
    <source>
        <dbReference type="EMBL" id="CAD6500791.1"/>
    </source>
</evidence>
<dbReference type="CDD" id="cd14688">
    <property type="entry name" value="bZIP_YAP"/>
    <property type="match status" value="1"/>
</dbReference>
<evidence type="ECO:0000256" key="2">
    <source>
        <dbReference type="ARBA" id="ARBA00023242"/>
    </source>
</evidence>
<dbReference type="PROSITE" id="PS00036">
    <property type="entry name" value="BZIP_BASIC"/>
    <property type="match status" value="1"/>
</dbReference>
<comment type="subcellular location">
    <subcellularLocation>
        <location evidence="1">Nucleus</location>
    </subcellularLocation>
</comment>
<dbReference type="PANTHER" id="PTHR40621">
    <property type="entry name" value="TRANSCRIPTION FACTOR KAPC-RELATED"/>
    <property type="match status" value="1"/>
</dbReference>
<name>A0A9W4CYF5_BLUGR</name>
<protein>
    <submittedName>
        <fullName evidence="5">BgTH12-06497</fullName>
    </submittedName>
</protein>
<dbReference type="GO" id="GO:0000976">
    <property type="term" value="F:transcription cis-regulatory region binding"/>
    <property type="evidence" value="ECO:0007669"/>
    <property type="project" value="InterPro"/>
</dbReference>
<dbReference type="InterPro" id="IPR004827">
    <property type="entry name" value="bZIP"/>
</dbReference>
<dbReference type="AlphaFoldDB" id="A0A9W4CYF5"/>
<evidence type="ECO:0000256" key="1">
    <source>
        <dbReference type="ARBA" id="ARBA00004123"/>
    </source>
</evidence>
<keyword evidence="2" id="KW-0539">Nucleus</keyword>
<evidence type="ECO:0000313" key="6">
    <source>
        <dbReference type="Proteomes" id="UP000683417"/>
    </source>
</evidence>
<dbReference type="InterPro" id="IPR050936">
    <property type="entry name" value="AP-1-like"/>
</dbReference>
<proteinExistence type="predicted"/>
<evidence type="ECO:0000256" key="3">
    <source>
        <dbReference type="SAM" id="MobiDB-lite"/>
    </source>
</evidence>
<feature type="domain" description="BZIP" evidence="4">
    <location>
        <begin position="58"/>
        <end position="72"/>
    </location>
</feature>
<gene>
    <name evidence="5" type="ORF">BGTH12_LOCUS2149</name>
</gene>
<feature type="region of interest" description="Disordered" evidence="3">
    <location>
        <begin position="1"/>
        <end position="69"/>
    </location>
</feature>
<dbReference type="Proteomes" id="UP000683417">
    <property type="component" value="Unassembled WGS sequence"/>
</dbReference>
<dbReference type="GO" id="GO:0090575">
    <property type="term" value="C:RNA polymerase II transcription regulator complex"/>
    <property type="evidence" value="ECO:0007669"/>
    <property type="project" value="TreeGrafter"/>
</dbReference>
<dbReference type="EMBL" id="CAJHIT010000004">
    <property type="protein sequence ID" value="CAD6500791.1"/>
    <property type="molecule type" value="Genomic_DNA"/>
</dbReference>
<feature type="region of interest" description="Disordered" evidence="3">
    <location>
        <begin position="277"/>
        <end position="315"/>
    </location>
</feature>
<dbReference type="PANTHER" id="PTHR40621:SF9">
    <property type="entry name" value="MEAB PROTEIN"/>
    <property type="match status" value="1"/>
</dbReference>
<dbReference type="GO" id="GO:0001228">
    <property type="term" value="F:DNA-binding transcription activator activity, RNA polymerase II-specific"/>
    <property type="evidence" value="ECO:0007669"/>
    <property type="project" value="TreeGrafter"/>
</dbReference>